<protein>
    <recommendedName>
        <fullName evidence="9">Methionine--tRNA ligase</fullName>
        <ecNumber evidence="9">6.1.1.10</ecNumber>
    </recommendedName>
    <alternativeName>
        <fullName evidence="9">Methionyl-tRNA synthetase</fullName>
        <shortName evidence="9">MetRS</shortName>
    </alternativeName>
</protein>
<dbReference type="PANTHER" id="PTHR45765:SF1">
    <property type="entry name" value="METHIONINE--TRNA LIGASE, CYTOPLASMIC"/>
    <property type="match status" value="1"/>
</dbReference>
<evidence type="ECO:0000256" key="9">
    <source>
        <dbReference type="HAMAP-Rule" id="MF_00098"/>
    </source>
</evidence>
<dbReference type="NCBIfam" id="TIGR00398">
    <property type="entry name" value="metG"/>
    <property type="match status" value="1"/>
</dbReference>
<reference evidence="12 13" key="1">
    <citation type="submission" date="2024-10" db="EMBL/GenBank/DDBJ databases">
        <authorList>
            <person name="Ratan Roy A."/>
            <person name="Morales Sandoval P.H."/>
            <person name="De Los Santos Villalobos S."/>
            <person name="Chakraborty S."/>
            <person name="Mukherjee J."/>
        </authorList>
    </citation>
    <scope>NUCLEOTIDE SEQUENCE [LARGE SCALE GENOMIC DNA]</scope>
    <source>
        <strain evidence="12 13">S1</strain>
    </source>
</reference>
<comment type="catalytic activity">
    <reaction evidence="8 9">
        <text>tRNA(Met) + L-methionine + ATP = L-methionyl-tRNA(Met) + AMP + diphosphate</text>
        <dbReference type="Rhea" id="RHEA:13481"/>
        <dbReference type="Rhea" id="RHEA-COMP:9667"/>
        <dbReference type="Rhea" id="RHEA-COMP:9698"/>
        <dbReference type="ChEBI" id="CHEBI:30616"/>
        <dbReference type="ChEBI" id="CHEBI:33019"/>
        <dbReference type="ChEBI" id="CHEBI:57844"/>
        <dbReference type="ChEBI" id="CHEBI:78442"/>
        <dbReference type="ChEBI" id="CHEBI:78530"/>
        <dbReference type="ChEBI" id="CHEBI:456215"/>
        <dbReference type="EC" id="6.1.1.10"/>
    </reaction>
</comment>
<organism evidence="12 13">
    <name type="scientific">Almyronema epifaneia S1</name>
    <dbReference type="NCBI Taxonomy" id="2991925"/>
    <lineage>
        <taxon>Bacteria</taxon>
        <taxon>Bacillati</taxon>
        <taxon>Cyanobacteriota</taxon>
        <taxon>Cyanophyceae</taxon>
        <taxon>Nodosilineales</taxon>
        <taxon>Nodosilineaceae</taxon>
        <taxon>Almyronema</taxon>
        <taxon>Almyronema epifaneia</taxon>
    </lineage>
</organism>
<dbReference type="InterPro" id="IPR015413">
    <property type="entry name" value="Methionyl/Leucyl_tRNA_Synth"/>
</dbReference>
<dbReference type="EC" id="6.1.1.10" evidence="9"/>
<keyword evidence="5 9" id="KW-0067">ATP-binding</keyword>
<feature type="binding site" evidence="9">
    <location>
        <position position="158"/>
    </location>
    <ligand>
        <name>Zn(2+)</name>
        <dbReference type="ChEBI" id="CHEBI:29105"/>
    </ligand>
</feature>
<dbReference type="InterPro" id="IPR023458">
    <property type="entry name" value="Met-tRNA_ligase_1"/>
</dbReference>
<dbReference type="Gene3D" id="3.40.50.620">
    <property type="entry name" value="HUPs"/>
    <property type="match status" value="1"/>
</dbReference>
<comment type="function">
    <text evidence="1 9">Is required not only for elongation of protein synthesis but also for the initiation of all mRNA translation through initiator tRNA(fMet) aminoacylation.</text>
</comment>
<dbReference type="Pfam" id="PF19303">
    <property type="entry name" value="Anticodon_3"/>
    <property type="match status" value="1"/>
</dbReference>
<evidence type="ECO:0000259" key="10">
    <source>
        <dbReference type="Pfam" id="PF09334"/>
    </source>
</evidence>
<dbReference type="EMBL" id="JBHZOL010000008">
    <property type="protein sequence ID" value="MFE4104936.1"/>
    <property type="molecule type" value="Genomic_DNA"/>
</dbReference>
<evidence type="ECO:0000256" key="8">
    <source>
        <dbReference type="ARBA" id="ARBA00047364"/>
    </source>
</evidence>
<dbReference type="InterPro" id="IPR029038">
    <property type="entry name" value="MetRS_Zn"/>
</dbReference>
<feature type="binding site" evidence="9">
    <location>
        <position position="155"/>
    </location>
    <ligand>
        <name>Zn(2+)</name>
        <dbReference type="ChEBI" id="CHEBI:29105"/>
    </ligand>
</feature>
<comment type="caution">
    <text evidence="12">The sequence shown here is derived from an EMBL/GenBank/DDBJ whole genome shotgun (WGS) entry which is preliminary data.</text>
</comment>
<keyword evidence="3 9" id="KW-0436">Ligase</keyword>
<comment type="cofactor">
    <cofactor evidence="9">
        <name>Zn(2+)</name>
        <dbReference type="ChEBI" id="CHEBI:29105"/>
    </cofactor>
    <text evidence="9">Binds 1 zinc ion per subunit.</text>
</comment>
<evidence type="ECO:0000256" key="3">
    <source>
        <dbReference type="ARBA" id="ARBA00022598"/>
    </source>
</evidence>
<keyword evidence="9" id="KW-0479">Metal-binding</keyword>
<dbReference type="HAMAP" id="MF_00098">
    <property type="entry name" value="Met_tRNA_synth_type1"/>
    <property type="match status" value="1"/>
</dbReference>
<dbReference type="GO" id="GO:0004825">
    <property type="term" value="F:methionine-tRNA ligase activity"/>
    <property type="evidence" value="ECO:0007669"/>
    <property type="project" value="UniProtKB-EC"/>
</dbReference>
<dbReference type="PRINTS" id="PR01041">
    <property type="entry name" value="TRNASYNTHMET"/>
</dbReference>
<dbReference type="Gene3D" id="1.10.730.10">
    <property type="entry name" value="Isoleucyl-tRNA Synthetase, Domain 1"/>
    <property type="match status" value="1"/>
</dbReference>
<keyword evidence="9" id="KW-0862">Zinc</keyword>
<dbReference type="SUPFAM" id="SSF57770">
    <property type="entry name" value="Methionyl-tRNA synthetase (MetRS), Zn-domain"/>
    <property type="match status" value="1"/>
</dbReference>
<comment type="subcellular location">
    <subcellularLocation>
        <location evidence="9">Cytoplasm</location>
    </subcellularLocation>
</comment>
<feature type="short sequence motif" description="'KMSKS' region" evidence="9">
    <location>
        <begin position="333"/>
        <end position="337"/>
    </location>
</feature>
<sequence length="560" mass="63698">MRYLITSALPYINGIKHLGNLVGSMLPADVYARFLRQQGEEVLYICGTDEHGTPAELAALEENLDVATYCKRQYERQSDVYKRFGLSFDYFGRTSSIENHELTQHFYRQLDANGFIEEQEISQIYSIEDDRFLPDRYVVGTCPKCGYEKARGDQCENCTSVLSPTDLIEPRSAVSGSTHLEVRTSKHLFLRLDQLSEEVRTWVEQQESWPALTKSIAMKWLNEGLQSRGITRDLSWGVPVPRAGFDNKVFYVWFDAPIGYVAATKAWASQVEGRSWLDWWQNASDVRYVQFMAKDNLPFHTIMWPAMILGTREPWKMADYIKGFNWLNYYGGKFSTSSKRGVFLDQALEILPADYWRYTLIASSPESSDSAFTWEQLQLKVNKELADNLGNFVNRILKFANSRFQGMVPAGGEPTEAEHQLEKTCQELMAKIAGHLQAMEFRKAAEGLNALWTAGNQYIDIRAPWALFKSNPDEAALVIRTCINLIRIYAIAAQPFIPFTAQVISDALKLSAAERTSSFAAAVDFSVIQPERTFDVPPPLFQKLDDDRIAELKTQFGGQD</sequence>
<dbReference type="RefSeq" id="WP_377960692.1">
    <property type="nucleotide sequence ID" value="NZ_JBHZOL010000008.1"/>
</dbReference>
<gene>
    <name evidence="9 12" type="primary">metG</name>
    <name evidence="12" type="ORF">ACFVKH_01515</name>
</gene>
<dbReference type="Proteomes" id="UP001600165">
    <property type="component" value="Unassembled WGS sequence"/>
</dbReference>
<dbReference type="InterPro" id="IPR009080">
    <property type="entry name" value="tRNAsynth_Ia_anticodon-bd"/>
</dbReference>
<dbReference type="Gene3D" id="2.20.28.20">
    <property type="entry name" value="Methionyl-tRNA synthetase, Zn-domain"/>
    <property type="match status" value="1"/>
</dbReference>
<dbReference type="InterPro" id="IPR041872">
    <property type="entry name" value="Anticodon_Met"/>
</dbReference>
<comment type="subunit">
    <text evidence="9">Monomer.</text>
</comment>
<dbReference type="CDD" id="cd00814">
    <property type="entry name" value="MetRS_core"/>
    <property type="match status" value="1"/>
</dbReference>
<feature type="short sequence motif" description="'HIGH' region" evidence="9">
    <location>
        <begin position="10"/>
        <end position="20"/>
    </location>
</feature>
<dbReference type="SUPFAM" id="SSF47323">
    <property type="entry name" value="Anticodon-binding domain of a subclass of class I aminoacyl-tRNA synthetases"/>
    <property type="match status" value="1"/>
</dbReference>
<evidence type="ECO:0000256" key="5">
    <source>
        <dbReference type="ARBA" id="ARBA00022840"/>
    </source>
</evidence>
<name>A0ABW6I9V9_9CYAN</name>
<evidence type="ECO:0000256" key="6">
    <source>
        <dbReference type="ARBA" id="ARBA00022917"/>
    </source>
</evidence>
<dbReference type="InterPro" id="IPR033911">
    <property type="entry name" value="MetRS_core"/>
</dbReference>
<evidence type="ECO:0000256" key="7">
    <source>
        <dbReference type="ARBA" id="ARBA00023146"/>
    </source>
</evidence>
<feature type="binding site" evidence="9">
    <location>
        <position position="336"/>
    </location>
    <ligand>
        <name>ATP</name>
        <dbReference type="ChEBI" id="CHEBI:30616"/>
    </ligand>
</feature>
<evidence type="ECO:0000259" key="11">
    <source>
        <dbReference type="Pfam" id="PF19303"/>
    </source>
</evidence>
<evidence type="ECO:0000313" key="13">
    <source>
        <dbReference type="Proteomes" id="UP001600165"/>
    </source>
</evidence>
<dbReference type="Pfam" id="PF09334">
    <property type="entry name" value="tRNA-synt_1g"/>
    <property type="match status" value="1"/>
</dbReference>
<feature type="binding site" evidence="9">
    <location>
        <position position="142"/>
    </location>
    <ligand>
        <name>Zn(2+)</name>
        <dbReference type="ChEBI" id="CHEBI:29105"/>
    </ligand>
</feature>
<dbReference type="InterPro" id="IPR014758">
    <property type="entry name" value="Met-tRNA_synth"/>
</dbReference>
<keyword evidence="4 9" id="KW-0547">Nucleotide-binding</keyword>
<feature type="binding site" evidence="9">
    <location>
        <position position="145"/>
    </location>
    <ligand>
        <name>Zn(2+)</name>
        <dbReference type="ChEBI" id="CHEBI:29105"/>
    </ligand>
</feature>
<evidence type="ECO:0000256" key="1">
    <source>
        <dbReference type="ARBA" id="ARBA00003314"/>
    </source>
</evidence>
<keyword evidence="6 9" id="KW-0648">Protein biosynthesis</keyword>
<dbReference type="SUPFAM" id="SSF52374">
    <property type="entry name" value="Nucleotidylyl transferase"/>
    <property type="match status" value="1"/>
</dbReference>
<feature type="domain" description="Methionyl-tRNA synthetase anticodon-binding" evidence="11">
    <location>
        <begin position="408"/>
        <end position="559"/>
    </location>
</feature>
<evidence type="ECO:0000256" key="2">
    <source>
        <dbReference type="ARBA" id="ARBA00008258"/>
    </source>
</evidence>
<keyword evidence="7 9" id="KW-0030">Aminoacyl-tRNA synthetase</keyword>
<keyword evidence="9" id="KW-0963">Cytoplasm</keyword>
<keyword evidence="13" id="KW-1185">Reference proteome</keyword>
<feature type="domain" description="Methionyl/Leucyl tRNA synthetase" evidence="10">
    <location>
        <begin position="3"/>
        <end position="396"/>
    </location>
</feature>
<dbReference type="InterPro" id="IPR014729">
    <property type="entry name" value="Rossmann-like_a/b/a_fold"/>
</dbReference>
<comment type="similarity">
    <text evidence="2 9">Belongs to the class-I aminoacyl-tRNA synthetase family. MetG type 1 subfamily.</text>
</comment>
<evidence type="ECO:0000313" key="12">
    <source>
        <dbReference type="EMBL" id="MFE4104936.1"/>
    </source>
</evidence>
<dbReference type="PANTHER" id="PTHR45765">
    <property type="entry name" value="METHIONINE--TRNA LIGASE"/>
    <property type="match status" value="1"/>
</dbReference>
<accession>A0ABW6I9V9</accession>
<proteinExistence type="inferred from homology"/>
<dbReference type="CDD" id="cd07957">
    <property type="entry name" value="Anticodon_Ia_Met"/>
    <property type="match status" value="1"/>
</dbReference>
<evidence type="ECO:0000256" key="4">
    <source>
        <dbReference type="ARBA" id="ARBA00022741"/>
    </source>
</evidence>